<feature type="transmembrane region" description="Helical" evidence="6">
    <location>
        <begin position="198"/>
        <end position="218"/>
    </location>
</feature>
<feature type="transmembrane region" description="Helical" evidence="6">
    <location>
        <begin position="318"/>
        <end position="338"/>
    </location>
</feature>
<feature type="region of interest" description="Disordered" evidence="5">
    <location>
        <begin position="1"/>
        <end position="23"/>
    </location>
</feature>
<evidence type="ECO:0000256" key="4">
    <source>
        <dbReference type="ARBA" id="ARBA00023136"/>
    </source>
</evidence>
<feature type="domain" description="STAS" evidence="7">
    <location>
        <begin position="578"/>
        <end position="720"/>
    </location>
</feature>
<feature type="transmembrane region" description="Helical" evidence="6">
    <location>
        <begin position="230"/>
        <end position="249"/>
    </location>
</feature>
<feature type="transmembrane region" description="Helical" evidence="6">
    <location>
        <begin position="408"/>
        <end position="430"/>
    </location>
</feature>
<reference evidence="8" key="1">
    <citation type="submission" date="2013-05" db="EMBL/GenBank/DDBJ databases">
        <authorList>
            <person name="Yim A.K.Y."/>
            <person name="Chan T.F."/>
            <person name="Ji K.M."/>
            <person name="Liu X.Y."/>
            <person name="Zhou J.W."/>
            <person name="Li R.Q."/>
            <person name="Yang K.Y."/>
            <person name="Li J."/>
            <person name="Li M."/>
            <person name="Law P.T.W."/>
            <person name="Wu Y.L."/>
            <person name="Cai Z.L."/>
            <person name="Qin H."/>
            <person name="Bao Y."/>
            <person name="Leung R.K.K."/>
            <person name="Ng P.K.S."/>
            <person name="Zou J."/>
            <person name="Zhong X.J."/>
            <person name="Ran P.X."/>
            <person name="Zhong N.S."/>
            <person name="Liu Z.G."/>
            <person name="Tsui S.K.W."/>
        </authorList>
    </citation>
    <scope>NUCLEOTIDE SEQUENCE</scope>
    <source>
        <strain evidence="8">Derf</strain>
        <tissue evidence="8">Whole organism</tissue>
    </source>
</reference>
<dbReference type="InterPro" id="IPR001902">
    <property type="entry name" value="SLC26A/SulP_fam"/>
</dbReference>
<evidence type="ECO:0000256" key="1">
    <source>
        <dbReference type="ARBA" id="ARBA00004141"/>
    </source>
</evidence>
<organism evidence="8 9">
    <name type="scientific">Dermatophagoides farinae</name>
    <name type="common">American house dust mite</name>
    <dbReference type="NCBI Taxonomy" id="6954"/>
    <lineage>
        <taxon>Eukaryota</taxon>
        <taxon>Metazoa</taxon>
        <taxon>Ecdysozoa</taxon>
        <taxon>Arthropoda</taxon>
        <taxon>Chelicerata</taxon>
        <taxon>Arachnida</taxon>
        <taxon>Acari</taxon>
        <taxon>Acariformes</taxon>
        <taxon>Sarcoptiformes</taxon>
        <taxon>Astigmata</taxon>
        <taxon>Psoroptidia</taxon>
        <taxon>Analgoidea</taxon>
        <taxon>Pyroglyphidae</taxon>
        <taxon>Dermatophagoidinae</taxon>
        <taxon>Dermatophagoides</taxon>
    </lineage>
</organism>
<dbReference type="EMBL" id="ASGP02000008">
    <property type="protein sequence ID" value="KAH9493862.1"/>
    <property type="molecule type" value="Genomic_DNA"/>
</dbReference>
<feature type="transmembrane region" description="Helical" evidence="6">
    <location>
        <begin position="496"/>
        <end position="514"/>
    </location>
</feature>
<dbReference type="CDD" id="cd07042">
    <property type="entry name" value="STAS_SulP_like_sulfate_transporter"/>
    <property type="match status" value="1"/>
</dbReference>
<keyword evidence="4 6" id="KW-0472">Membrane</keyword>
<dbReference type="SUPFAM" id="SSF52091">
    <property type="entry name" value="SpoIIaa-like"/>
    <property type="match status" value="1"/>
</dbReference>
<sequence>MANHNTFETTNEPMNNNGDDLQSFQSSVSSMATNHVNDILITRSIAYCQDFYPNAGKTNHHNHSSKSEYIESIRKFFHKQKYRLNIRSLLCGFVPILKWLPNYRWKNDIIPDVISGTTVLALNIPQGLAYGHLAGVGPINGLYVSLFPLLMYAIFGTSHHISIGTFSVISIACKDVIEGIQLENEENDMIGQEQYEPIEILITLCLLVGIIQLILGIFRLGILSIILSDTLISAFIVGSAVHVFTNQIFDFIGIESKHDDDYQIPLPMDIVNAYISFFSRIHQTNIVTMFVSIISVALLIGCKYLLEPFIMKRFRFKSITIPIDITLVIIITLLSYLFDFNGNYNVNIIPNIPVGFTGMPRIPGTKLMIKMIPNALLICLISYLITLSLGKMYGKKYGYKINPNQELIALGAANVFSSFFLCFPCCASLSRSAVQERVGGRTQLVSIISSILMVIILSLLSTYLRTLPKCVLSAIITVAIFSTIRRIRELKEAWKISKLDGILWIVTFLFVILFGVDNGLLYSILFSFVILIIKLIKPTLKLKYRQGETEIFLEIRNSQFDHERERFFHCLNRENRTIVLEFQGPLMFINALYFRTRFYSMIGRFVVELFEREQRITAAIASAQEKFSTINNLESNIKSTTTTKFQPYRILLDCSRMAYIDAKGVEALLETNDLLKKYNGQLSLASCSQLVYENLEKFKFFNKFSRYDCYISVIDAIVMFQNIDK</sequence>
<evidence type="ECO:0000313" key="8">
    <source>
        <dbReference type="EMBL" id="KAH9493862.1"/>
    </source>
</evidence>
<dbReference type="Proteomes" id="UP000790347">
    <property type="component" value="Unassembled WGS sequence"/>
</dbReference>
<dbReference type="PROSITE" id="PS50801">
    <property type="entry name" value="STAS"/>
    <property type="match status" value="1"/>
</dbReference>
<evidence type="ECO:0000256" key="6">
    <source>
        <dbReference type="SAM" id="Phobius"/>
    </source>
</evidence>
<comment type="subcellular location">
    <subcellularLocation>
        <location evidence="1">Membrane</location>
        <topology evidence="1">Multi-pass membrane protein</topology>
    </subcellularLocation>
</comment>
<name>A0A922HMF7_DERFA</name>
<dbReference type="InterPro" id="IPR002645">
    <property type="entry name" value="STAS_dom"/>
</dbReference>
<comment type="caution">
    <text evidence="8">The sequence shown here is derived from an EMBL/GenBank/DDBJ whole genome shotgun (WGS) entry which is preliminary data.</text>
</comment>
<evidence type="ECO:0000256" key="3">
    <source>
        <dbReference type="ARBA" id="ARBA00022989"/>
    </source>
</evidence>
<protein>
    <recommendedName>
        <fullName evidence="7">STAS domain-containing protein</fullName>
    </recommendedName>
</protein>
<dbReference type="Pfam" id="PF01740">
    <property type="entry name" value="STAS"/>
    <property type="match status" value="1"/>
</dbReference>
<dbReference type="InterPro" id="IPR036513">
    <property type="entry name" value="STAS_dom_sf"/>
</dbReference>
<evidence type="ECO:0000256" key="5">
    <source>
        <dbReference type="SAM" id="MobiDB-lite"/>
    </source>
</evidence>
<feature type="transmembrane region" description="Helical" evidence="6">
    <location>
        <begin position="442"/>
        <end position="460"/>
    </location>
</feature>
<dbReference type="GO" id="GO:0055085">
    <property type="term" value="P:transmembrane transport"/>
    <property type="evidence" value="ECO:0007669"/>
    <property type="project" value="InterPro"/>
</dbReference>
<accession>A0A922HMF7</accession>
<dbReference type="Pfam" id="PF00916">
    <property type="entry name" value="Sulfate_transp"/>
    <property type="match status" value="1"/>
</dbReference>
<dbReference type="Gene3D" id="3.30.750.24">
    <property type="entry name" value="STAS domain"/>
    <property type="match status" value="1"/>
</dbReference>
<feature type="transmembrane region" description="Helical" evidence="6">
    <location>
        <begin position="374"/>
        <end position="393"/>
    </location>
</feature>
<evidence type="ECO:0000256" key="2">
    <source>
        <dbReference type="ARBA" id="ARBA00022692"/>
    </source>
</evidence>
<evidence type="ECO:0000313" key="9">
    <source>
        <dbReference type="Proteomes" id="UP000790347"/>
    </source>
</evidence>
<dbReference type="NCBIfam" id="TIGR00815">
    <property type="entry name" value="sulP"/>
    <property type="match status" value="1"/>
</dbReference>
<dbReference type="AlphaFoldDB" id="A0A922HMF7"/>
<gene>
    <name evidence="8" type="ORF">DERF_014590</name>
</gene>
<dbReference type="GO" id="GO:0016020">
    <property type="term" value="C:membrane"/>
    <property type="evidence" value="ECO:0007669"/>
    <property type="project" value="UniProtKB-SubCell"/>
</dbReference>
<keyword evidence="9" id="KW-1185">Reference proteome</keyword>
<feature type="transmembrane region" description="Helical" evidence="6">
    <location>
        <begin position="286"/>
        <end position="306"/>
    </location>
</feature>
<proteinExistence type="predicted"/>
<dbReference type="InterPro" id="IPR011547">
    <property type="entry name" value="SLC26A/SulP_dom"/>
</dbReference>
<reference evidence="8" key="2">
    <citation type="journal article" date="2022" name="Res Sq">
        <title>Comparative Genomics Reveals Insights into the Divergent Evolution of Astigmatic Mites and Household Pest Adaptations.</title>
        <authorList>
            <person name="Xiong Q."/>
            <person name="Wan A.T.-Y."/>
            <person name="Liu X.-Y."/>
            <person name="Fung C.S.-H."/>
            <person name="Xiao X."/>
            <person name="Malainual N."/>
            <person name="Hou J."/>
            <person name="Wang L."/>
            <person name="Wang M."/>
            <person name="Yang K."/>
            <person name="Cui Y."/>
            <person name="Leung E."/>
            <person name="Nong W."/>
            <person name="Shin S.-K."/>
            <person name="Au S."/>
            <person name="Jeong K.Y."/>
            <person name="Chew F.T."/>
            <person name="Hui J."/>
            <person name="Leung T.F."/>
            <person name="Tungtrongchitr A."/>
            <person name="Zhong N."/>
            <person name="Liu Z."/>
            <person name="Tsui S."/>
        </authorList>
    </citation>
    <scope>NUCLEOTIDE SEQUENCE</scope>
    <source>
        <strain evidence="8">Derf</strain>
        <tissue evidence="8">Whole organism</tissue>
    </source>
</reference>
<dbReference type="PANTHER" id="PTHR11814">
    <property type="entry name" value="SULFATE TRANSPORTER"/>
    <property type="match status" value="1"/>
</dbReference>
<keyword evidence="3 6" id="KW-1133">Transmembrane helix</keyword>
<keyword evidence="2 6" id="KW-0812">Transmembrane</keyword>
<evidence type="ECO:0000259" key="7">
    <source>
        <dbReference type="PROSITE" id="PS50801"/>
    </source>
</evidence>
<feature type="transmembrane region" description="Helical" evidence="6">
    <location>
        <begin position="466"/>
        <end position="484"/>
    </location>
</feature>